<organism evidence="6 7">
    <name type="scientific">Sinosporangium siamense</name>
    <dbReference type="NCBI Taxonomy" id="1367973"/>
    <lineage>
        <taxon>Bacteria</taxon>
        <taxon>Bacillati</taxon>
        <taxon>Actinomycetota</taxon>
        <taxon>Actinomycetes</taxon>
        <taxon>Streptosporangiales</taxon>
        <taxon>Streptosporangiaceae</taxon>
        <taxon>Sinosporangium</taxon>
    </lineage>
</organism>
<keyword evidence="1" id="KW-0805">Transcription regulation</keyword>
<dbReference type="PANTHER" id="PTHR30055">
    <property type="entry name" value="HTH-TYPE TRANSCRIPTIONAL REGULATOR RUTR"/>
    <property type="match status" value="1"/>
</dbReference>
<dbReference type="Pfam" id="PF00440">
    <property type="entry name" value="TetR_N"/>
    <property type="match status" value="1"/>
</dbReference>
<dbReference type="RefSeq" id="WP_204031475.1">
    <property type="nucleotide sequence ID" value="NZ_BOOW01000045.1"/>
</dbReference>
<protein>
    <submittedName>
        <fullName evidence="6">TetR family transcriptional regulator</fullName>
    </submittedName>
</protein>
<dbReference type="GO" id="GO:0000976">
    <property type="term" value="F:transcription cis-regulatory region binding"/>
    <property type="evidence" value="ECO:0007669"/>
    <property type="project" value="TreeGrafter"/>
</dbReference>
<evidence type="ECO:0000256" key="1">
    <source>
        <dbReference type="ARBA" id="ARBA00023015"/>
    </source>
</evidence>
<comment type="caution">
    <text evidence="6">The sequence shown here is derived from an EMBL/GenBank/DDBJ whole genome shotgun (WGS) entry which is preliminary data.</text>
</comment>
<gene>
    <name evidence="6" type="ORF">Ssi02_67070</name>
</gene>
<dbReference type="PRINTS" id="PR00455">
    <property type="entry name" value="HTHTETR"/>
</dbReference>
<dbReference type="Gene3D" id="1.10.357.10">
    <property type="entry name" value="Tetracycline Repressor, domain 2"/>
    <property type="match status" value="1"/>
</dbReference>
<reference evidence="6" key="1">
    <citation type="submission" date="2021-01" db="EMBL/GenBank/DDBJ databases">
        <title>Whole genome shotgun sequence of Sinosporangium siamense NBRC 109515.</title>
        <authorList>
            <person name="Komaki H."/>
            <person name="Tamura T."/>
        </authorList>
    </citation>
    <scope>NUCLEOTIDE SEQUENCE</scope>
    <source>
        <strain evidence="6">NBRC 109515</strain>
    </source>
</reference>
<proteinExistence type="predicted"/>
<dbReference type="InterPro" id="IPR009057">
    <property type="entry name" value="Homeodomain-like_sf"/>
</dbReference>
<feature type="DNA-binding region" description="H-T-H motif" evidence="4">
    <location>
        <begin position="36"/>
        <end position="55"/>
    </location>
</feature>
<feature type="domain" description="HTH tetR-type" evidence="5">
    <location>
        <begin position="13"/>
        <end position="73"/>
    </location>
</feature>
<evidence type="ECO:0000256" key="2">
    <source>
        <dbReference type="ARBA" id="ARBA00023125"/>
    </source>
</evidence>
<dbReference type="AlphaFoldDB" id="A0A919RQB2"/>
<dbReference type="Pfam" id="PF13305">
    <property type="entry name" value="TetR_C_33"/>
    <property type="match status" value="1"/>
</dbReference>
<keyword evidence="7" id="KW-1185">Reference proteome</keyword>
<keyword evidence="2 4" id="KW-0238">DNA-binding</keyword>
<evidence type="ECO:0000313" key="7">
    <source>
        <dbReference type="Proteomes" id="UP000606172"/>
    </source>
</evidence>
<evidence type="ECO:0000259" key="5">
    <source>
        <dbReference type="PROSITE" id="PS50977"/>
    </source>
</evidence>
<evidence type="ECO:0000256" key="4">
    <source>
        <dbReference type="PROSITE-ProRule" id="PRU00335"/>
    </source>
</evidence>
<dbReference type="InterPro" id="IPR036271">
    <property type="entry name" value="Tet_transcr_reg_TetR-rel_C_sf"/>
</dbReference>
<dbReference type="InterPro" id="IPR050109">
    <property type="entry name" value="HTH-type_TetR-like_transc_reg"/>
</dbReference>
<dbReference type="GO" id="GO:0003700">
    <property type="term" value="F:DNA-binding transcription factor activity"/>
    <property type="evidence" value="ECO:0007669"/>
    <property type="project" value="TreeGrafter"/>
</dbReference>
<dbReference type="SUPFAM" id="SSF48498">
    <property type="entry name" value="Tetracyclin repressor-like, C-terminal domain"/>
    <property type="match status" value="1"/>
</dbReference>
<dbReference type="InterPro" id="IPR025996">
    <property type="entry name" value="MT1864/Rv1816-like_C"/>
</dbReference>
<dbReference type="PANTHER" id="PTHR30055:SF243">
    <property type="entry name" value="HTH-TYPE TRANSCRIPTIONAL REGULATOR RV1816"/>
    <property type="match status" value="1"/>
</dbReference>
<dbReference type="Proteomes" id="UP000606172">
    <property type="component" value="Unassembled WGS sequence"/>
</dbReference>
<dbReference type="SUPFAM" id="SSF46689">
    <property type="entry name" value="Homeodomain-like"/>
    <property type="match status" value="1"/>
</dbReference>
<evidence type="ECO:0000256" key="3">
    <source>
        <dbReference type="ARBA" id="ARBA00023163"/>
    </source>
</evidence>
<dbReference type="EMBL" id="BOOW01000045">
    <property type="protein sequence ID" value="GII96476.1"/>
    <property type="molecule type" value="Genomic_DNA"/>
</dbReference>
<keyword evidence="3" id="KW-0804">Transcription</keyword>
<sequence length="233" mass="25560">MTAAQTVRERVRAELTKEIADIARRRLATEGAAGLSLRAVAREMGMASSAVYRYFPSRDDLLTRLIIDGYDALGEAVERAEVAVPRENHLERWLTSCRAIRAWALAHPHEYALLFGSPAPGYQAPPDTARARVRDVAVLGGIIADAYRAGAITLREGHVIPPPSLAGDAATHRVYMPDVPDEIVFHALASWTALYGWLNFEVFGHFSNTIGDRDTAFDHSIRITADLMGLSPL</sequence>
<accession>A0A919RQB2</accession>
<dbReference type="PROSITE" id="PS50977">
    <property type="entry name" value="HTH_TETR_2"/>
    <property type="match status" value="1"/>
</dbReference>
<name>A0A919RQB2_9ACTN</name>
<evidence type="ECO:0000313" key="6">
    <source>
        <dbReference type="EMBL" id="GII96476.1"/>
    </source>
</evidence>
<dbReference type="InterPro" id="IPR001647">
    <property type="entry name" value="HTH_TetR"/>
</dbReference>